<keyword evidence="6 9" id="KW-0342">GTP-binding</keyword>
<evidence type="ECO:0000313" key="14">
    <source>
        <dbReference type="Proteomes" id="UP000473648"/>
    </source>
</evidence>
<feature type="binding site" evidence="9">
    <location>
        <begin position="10"/>
        <end position="17"/>
    </location>
    <ligand>
        <name>GTP</name>
        <dbReference type="ChEBI" id="CHEBI:37565"/>
        <label>1</label>
    </ligand>
</feature>
<reference evidence="13" key="1">
    <citation type="journal article" date="2020" name="Appl. Environ. Microbiol.">
        <title>Medium-Chain Fatty Acid Synthesis by 'Candidatus Weimeria bifida' gen. nov., sp. nov., and 'Candidatus Pseudoramibacter fermentans' sp. nov.</title>
        <authorList>
            <person name="Scarborough M.J."/>
            <person name="Myers K.S."/>
            <person name="Donohue T.J."/>
            <person name="Noguera D.R."/>
        </authorList>
    </citation>
    <scope>NUCLEOTIDE SEQUENCE</scope>
    <source>
        <strain evidence="13">EUB1.1</strain>
    </source>
</reference>
<comment type="similarity">
    <text evidence="1 9 10 11">Belongs to the TRAFAC class TrmE-Era-EngA-EngB-Septin-like GTPase superfamily. EngA (Der) GTPase family.</text>
</comment>
<evidence type="ECO:0000313" key="13">
    <source>
        <dbReference type="EMBL" id="MQM73099.1"/>
    </source>
</evidence>
<dbReference type="InterPro" id="IPR031166">
    <property type="entry name" value="G_ENGA"/>
</dbReference>
<evidence type="ECO:0000256" key="9">
    <source>
        <dbReference type="HAMAP-Rule" id="MF_00195"/>
    </source>
</evidence>
<dbReference type="GO" id="GO:0043022">
    <property type="term" value="F:ribosome binding"/>
    <property type="evidence" value="ECO:0007669"/>
    <property type="project" value="TreeGrafter"/>
</dbReference>
<dbReference type="InterPro" id="IPR032859">
    <property type="entry name" value="KH_dom-like"/>
</dbReference>
<dbReference type="FunFam" id="3.40.50.300:FF:000040">
    <property type="entry name" value="GTPase Der"/>
    <property type="match status" value="1"/>
</dbReference>
<evidence type="ECO:0000259" key="12">
    <source>
        <dbReference type="PROSITE" id="PS51712"/>
    </source>
</evidence>
<keyword evidence="4 11" id="KW-0677">Repeat</keyword>
<evidence type="ECO:0000256" key="10">
    <source>
        <dbReference type="PROSITE-ProRule" id="PRU01049"/>
    </source>
</evidence>
<sequence length="442" mass="49574">MMKPIVAIVGKPNVGKSTLFNRLVGDRVAIVEDTPGVTRDRIIADAEWQNRHFTLVDTGGIELKTNNTIKRQMRAQAEVAIDMADLILMIVDGREGMTAADEDVAGMLRRNSKKVVLAVNKLDSVKMESSLYEFYNLGLGDPIPISAEQGLGLGDLLDVIVDRTESIYNEDQDADDSLKVAVVGKPNAGKSTLVNRLIGEERMIVSDIPGTTRDAIDTKVEHDGVAYTFIDTAGLRKKKKIYDDVERYSIIRAIAAIDRADVVLMLVDASAGITEQDAKIAGIAHNRFIPTIFLVNKWDAIEKDEKTVQKMTKDIRNTLSFMTYAPMLFISAKTGRRVEQIYKTIEYVVAQSEKRIPTSKFNEALVDFVAMKEPPSQNGRRLKIYYGSQTGIKPPTFVIFVNDGSLMHFSYKRYLENKINETFDFDGTPFRVFIRDRKQDDE</sequence>
<evidence type="ECO:0000256" key="4">
    <source>
        <dbReference type="ARBA" id="ARBA00022737"/>
    </source>
</evidence>
<dbReference type="GO" id="GO:0005525">
    <property type="term" value="F:GTP binding"/>
    <property type="evidence" value="ECO:0007669"/>
    <property type="project" value="UniProtKB-UniRule"/>
</dbReference>
<comment type="caution">
    <text evidence="13">The sequence shown here is derived from an EMBL/GenBank/DDBJ whole genome shotgun (WGS) entry which is preliminary data.</text>
</comment>
<dbReference type="FunFam" id="3.30.300.20:FF:000004">
    <property type="entry name" value="GTPase Der"/>
    <property type="match status" value="1"/>
</dbReference>
<feature type="binding site" evidence="9">
    <location>
        <begin position="231"/>
        <end position="235"/>
    </location>
    <ligand>
        <name>GTP</name>
        <dbReference type="ChEBI" id="CHEBI:37565"/>
        <label>2</label>
    </ligand>
</feature>
<comment type="subunit">
    <text evidence="9">Associates with the 50S ribosomal subunit.</text>
</comment>
<dbReference type="InterPro" id="IPR016484">
    <property type="entry name" value="GTPase_Der"/>
</dbReference>
<dbReference type="PIRSF" id="PIRSF006485">
    <property type="entry name" value="GTP-binding_EngA"/>
    <property type="match status" value="1"/>
</dbReference>
<keyword evidence="14" id="KW-1185">Reference proteome</keyword>
<dbReference type="Proteomes" id="UP000473648">
    <property type="component" value="Unassembled WGS sequence"/>
</dbReference>
<dbReference type="HAMAP" id="MF_00195">
    <property type="entry name" value="GTPase_Der"/>
    <property type="match status" value="1"/>
</dbReference>
<feature type="binding site" evidence="9">
    <location>
        <begin position="296"/>
        <end position="299"/>
    </location>
    <ligand>
        <name>GTP</name>
        <dbReference type="ChEBI" id="CHEBI:37565"/>
        <label>2</label>
    </ligand>
</feature>
<dbReference type="Gene3D" id="3.40.50.300">
    <property type="entry name" value="P-loop containing nucleotide triphosphate hydrolases"/>
    <property type="match status" value="2"/>
</dbReference>
<accession>A0A6L5GS52</accession>
<dbReference type="Gene3D" id="3.30.300.20">
    <property type="match status" value="1"/>
</dbReference>
<evidence type="ECO:0000256" key="3">
    <source>
        <dbReference type="ARBA" id="ARBA00022517"/>
    </source>
</evidence>
<comment type="function">
    <text evidence="8 9 11">GTPase that plays an essential role in the late steps of ribosome biogenesis.</text>
</comment>
<dbReference type="CDD" id="cd01894">
    <property type="entry name" value="EngA1"/>
    <property type="match status" value="1"/>
</dbReference>
<feature type="domain" description="EngA-type G" evidence="12">
    <location>
        <begin position="178"/>
        <end position="353"/>
    </location>
</feature>
<gene>
    <name evidence="9" type="primary">der</name>
    <name evidence="13" type="ORF">FRC53_06720</name>
</gene>
<dbReference type="Pfam" id="PF14714">
    <property type="entry name" value="KH_dom-like"/>
    <property type="match status" value="1"/>
</dbReference>
<dbReference type="GO" id="GO:0042254">
    <property type="term" value="P:ribosome biogenesis"/>
    <property type="evidence" value="ECO:0007669"/>
    <property type="project" value="UniProtKB-KW"/>
</dbReference>
<dbReference type="Pfam" id="PF01926">
    <property type="entry name" value="MMR_HSR1"/>
    <property type="match status" value="2"/>
</dbReference>
<name>A0A6L5GS52_9FIRM</name>
<dbReference type="InterPro" id="IPR006073">
    <property type="entry name" value="GTP-bd"/>
</dbReference>
<feature type="binding site" evidence="9">
    <location>
        <begin position="120"/>
        <end position="123"/>
    </location>
    <ligand>
        <name>GTP</name>
        <dbReference type="ChEBI" id="CHEBI:37565"/>
        <label>1</label>
    </ligand>
</feature>
<dbReference type="CDD" id="cd01895">
    <property type="entry name" value="EngA2"/>
    <property type="match status" value="1"/>
</dbReference>
<dbReference type="FunFam" id="3.40.50.300:FF:000057">
    <property type="entry name" value="GTPase Der"/>
    <property type="match status" value="1"/>
</dbReference>
<evidence type="ECO:0000256" key="1">
    <source>
        <dbReference type="ARBA" id="ARBA00008279"/>
    </source>
</evidence>
<feature type="binding site" evidence="9">
    <location>
        <begin position="184"/>
        <end position="191"/>
    </location>
    <ligand>
        <name>GTP</name>
        <dbReference type="ChEBI" id="CHEBI:37565"/>
        <label>2</label>
    </ligand>
</feature>
<proteinExistence type="inferred from homology"/>
<keyword evidence="3 9" id="KW-0690">Ribosome biogenesis</keyword>
<organism evidence="13 14">
    <name type="scientific">Candidatus Pseudoramibacter fermentans</name>
    <dbReference type="NCBI Taxonomy" id="2594427"/>
    <lineage>
        <taxon>Bacteria</taxon>
        <taxon>Bacillati</taxon>
        <taxon>Bacillota</taxon>
        <taxon>Clostridia</taxon>
        <taxon>Eubacteriales</taxon>
        <taxon>Eubacteriaceae</taxon>
        <taxon>Pseudoramibacter</taxon>
    </lineage>
</organism>
<keyword evidence="5 9" id="KW-0547">Nucleotide-binding</keyword>
<protein>
    <recommendedName>
        <fullName evidence="2 9">GTPase Der</fullName>
    </recommendedName>
    <alternativeName>
        <fullName evidence="7 9">GTP-binding protein EngA</fullName>
    </alternativeName>
</protein>
<evidence type="ECO:0000256" key="11">
    <source>
        <dbReference type="RuleBase" id="RU004481"/>
    </source>
</evidence>
<evidence type="ECO:0000256" key="8">
    <source>
        <dbReference type="ARBA" id="ARBA00053470"/>
    </source>
</evidence>
<evidence type="ECO:0000256" key="2">
    <source>
        <dbReference type="ARBA" id="ARBA00020953"/>
    </source>
</evidence>
<dbReference type="AlphaFoldDB" id="A0A6L5GS52"/>
<dbReference type="EMBL" id="VOGB01000004">
    <property type="protein sequence ID" value="MQM73099.1"/>
    <property type="molecule type" value="Genomic_DNA"/>
</dbReference>
<dbReference type="InterPro" id="IPR015946">
    <property type="entry name" value="KH_dom-like_a/b"/>
</dbReference>
<dbReference type="PROSITE" id="PS51712">
    <property type="entry name" value="G_ENGA"/>
    <property type="match status" value="2"/>
</dbReference>
<dbReference type="NCBIfam" id="TIGR00231">
    <property type="entry name" value="small_GTP"/>
    <property type="match status" value="2"/>
</dbReference>
<dbReference type="InterPro" id="IPR005225">
    <property type="entry name" value="Small_GTP-bd"/>
</dbReference>
<dbReference type="SUPFAM" id="SSF52540">
    <property type="entry name" value="P-loop containing nucleoside triphosphate hydrolases"/>
    <property type="match status" value="2"/>
</dbReference>
<feature type="binding site" evidence="9">
    <location>
        <begin position="57"/>
        <end position="61"/>
    </location>
    <ligand>
        <name>GTP</name>
        <dbReference type="ChEBI" id="CHEBI:37565"/>
        <label>1</label>
    </ligand>
</feature>
<dbReference type="PANTHER" id="PTHR43834">
    <property type="entry name" value="GTPASE DER"/>
    <property type="match status" value="1"/>
</dbReference>
<dbReference type="PANTHER" id="PTHR43834:SF6">
    <property type="entry name" value="GTPASE DER"/>
    <property type="match status" value="1"/>
</dbReference>
<dbReference type="PRINTS" id="PR00449">
    <property type="entry name" value="RASTRNSFRMNG"/>
</dbReference>
<dbReference type="InterPro" id="IPR027417">
    <property type="entry name" value="P-loop_NTPase"/>
</dbReference>
<dbReference type="NCBIfam" id="TIGR03594">
    <property type="entry name" value="GTPase_EngA"/>
    <property type="match status" value="1"/>
</dbReference>
<feature type="domain" description="EngA-type G" evidence="12">
    <location>
        <begin position="4"/>
        <end position="168"/>
    </location>
</feature>
<evidence type="ECO:0000256" key="5">
    <source>
        <dbReference type="ARBA" id="ARBA00022741"/>
    </source>
</evidence>
<evidence type="ECO:0000256" key="6">
    <source>
        <dbReference type="ARBA" id="ARBA00023134"/>
    </source>
</evidence>
<evidence type="ECO:0000256" key="7">
    <source>
        <dbReference type="ARBA" id="ARBA00032345"/>
    </source>
</evidence>